<dbReference type="PANTHER" id="PTHR43162:SF1">
    <property type="entry name" value="PRESTALK A DIFFERENTIATION PROTEIN A"/>
    <property type="match status" value="1"/>
</dbReference>
<dbReference type="Gene3D" id="3.90.25.10">
    <property type="entry name" value="UDP-galactose 4-epimerase, domain 1"/>
    <property type="match status" value="1"/>
</dbReference>
<reference evidence="2 3" key="1">
    <citation type="journal article" date="2008" name="Nature">
        <title>The Phaeodactylum genome reveals the evolutionary history of diatom genomes.</title>
        <authorList>
            <person name="Bowler C."/>
            <person name="Allen A.E."/>
            <person name="Badger J.H."/>
            <person name="Grimwood J."/>
            <person name="Jabbari K."/>
            <person name="Kuo A."/>
            <person name="Maheswari U."/>
            <person name="Martens C."/>
            <person name="Maumus F."/>
            <person name="Otillar R.P."/>
            <person name="Rayko E."/>
            <person name="Salamov A."/>
            <person name="Vandepoele K."/>
            <person name="Beszteri B."/>
            <person name="Gruber A."/>
            <person name="Heijde M."/>
            <person name="Katinka M."/>
            <person name="Mock T."/>
            <person name="Valentin K."/>
            <person name="Verret F."/>
            <person name="Berges J.A."/>
            <person name="Brownlee C."/>
            <person name="Cadoret J.P."/>
            <person name="Chiovitti A."/>
            <person name="Choi C.J."/>
            <person name="Coesel S."/>
            <person name="De Martino A."/>
            <person name="Detter J.C."/>
            <person name="Durkin C."/>
            <person name="Falciatore A."/>
            <person name="Fournet J."/>
            <person name="Haruta M."/>
            <person name="Huysman M.J."/>
            <person name="Jenkins B.D."/>
            <person name="Jiroutova K."/>
            <person name="Jorgensen R.E."/>
            <person name="Joubert Y."/>
            <person name="Kaplan A."/>
            <person name="Kroger N."/>
            <person name="Kroth P.G."/>
            <person name="La Roche J."/>
            <person name="Lindquist E."/>
            <person name="Lommer M."/>
            <person name="Martin-Jezequel V."/>
            <person name="Lopez P.J."/>
            <person name="Lucas S."/>
            <person name="Mangogna M."/>
            <person name="McGinnis K."/>
            <person name="Medlin L.K."/>
            <person name="Montsant A."/>
            <person name="Oudot-Le Secq M.P."/>
            <person name="Napoli C."/>
            <person name="Obornik M."/>
            <person name="Parker M.S."/>
            <person name="Petit J.L."/>
            <person name="Porcel B.M."/>
            <person name="Poulsen N."/>
            <person name="Robison M."/>
            <person name="Rychlewski L."/>
            <person name="Rynearson T.A."/>
            <person name="Schmutz J."/>
            <person name="Shapiro H."/>
            <person name="Siaut M."/>
            <person name="Stanley M."/>
            <person name="Sussman M.R."/>
            <person name="Taylor A.R."/>
            <person name="Vardi A."/>
            <person name="von Dassow P."/>
            <person name="Vyverman W."/>
            <person name="Willis A."/>
            <person name="Wyrwicz L.S."/>
            <person name="Rokhsar D.S."/>
            <person name="Weissenbach J."/>
            <person name="Armbrust E.V."/>
            <person name="Green B.R."/>
            <person name="Van de Peer Y."/>
            <person name="Grigoriev I.V."/>
        </authorList>
    </citation>
    <scope>NUCLEOTIDE SEQUENCE [LARGE SCALE GENOMIC DNA]</scope>
    <source>
        <strain evidence="2 3">CCAP 1055/1</strain>
    </source>
</reference>
<proteinExistence type="predicted"/>
<dbReference type="PaxDb" id="2850-Phatr47077"/>
<evidence type="ECO:0000259" key="1">
    <source>
        <dbReference type="Pfam" id="PF13460"/>
    </source>
</evidence>
<dbReference type="SUPFAM" id="SSF51735">
    <property type="entry name" value="NAD(P)-binding Rossmann-fold domains"/>
    <property type="match status" value="1"/>
</dbReference>
<dbReference type="Pfam" id="PF13460">
    <property type="entry name" value="NAD_binding_10"/>
    <property type="match status" value="1"/>
</dbReference>
<keyword evidence="3" id="KW-1185">Reference proteome</keyword>
<sequence length="328" mass="36102">MFDLSNVIRSKGHEAGLIFVTNIEVVGSRVIAKLLDAGHPRVRVGLPKGSDQADVLSAQGAQVIEFTWEDESTYAAALDGVKTVFCALPHHEGWSRHFPAFFKASRAAHVNHFVKLSFYHALTATRAHIMQGFHVALPENNEFNKVPLIKMHGDCDEMLIRSKTDFTILFASHLMSDPLVYQGKNLKAAHPKFYGASAGKQVNYVSPNDVAEMAVRVLVNPDAHRRVGYTLVGPASIQDAEVADAIGNVLNKPVKYMDLSSEEFKKGQTEEGEPDWMVSDLAALEKMKSSGIESTFVSHDIEALCGHPAESIDEYLQNHDTMSPSEVM</sequence>
<name>B7G2D1_PHATC</name>
<dbReference type="InterPro" id="IPR036291">
    <property type="entry name" value="NAD(P)-bd_dom_sf"/>
</dbReference>
<dbReference type="EMBL" id="CM000614">
    <property type="protein sequence ID" value="EEC47110.1"/>
    <property type="molecule type" value="Genomic_DNA"/>
</dbReference>
<protein>
    <recommendedName>
        <fullName evidence="1">NAD(P)-binding domain-containing protein</fullName>
    </recommendedName>
</protein>
<dbReference type="GeneID" id="7201999"/>
<feature type="domain" description="NAD(P)-binding" evidence="1">
    <location>
        <begin position="26"/>
        <end position="221"/>
    </location>
</feature>
<dbReference type="eggNOG" id="ENOG502QYGS">
    <property type="taxonomic scope" value="Eukaryota"/>
</dbReference>
<dbReference type="InterPro" id="IPR051604">
    <property type="entry name" value="Ergot_Alk_Oxidoreductase"/>
</dbReference>
<evidence type="ECO:0000313" key="2">
    <source>
        <dbReference type="EMBL" id="EEC47110.1"/>
    </source>
</evidence>
<dbReference type="OrthoDB" id="9997102at2759"/>
<dbReference type="AlphaFoldDB" id="B7G2D1"/>
<dbReference type="InParanoid" id="B7G2D1"/>
<dbReference type="RefSeq" id="XP_002181187.1">
    <property type="nucleotide sequence ID" value="XM_002181151.1"/>
</dbReference>
<evidence type="ECO:0000313" key="3">
    <source>
        <dbReference type="Proteomes" id="UP000000759"/>
    </source>
</evidence>
<dbReference type="Gene3D" id="3.40.50.720">
    <property type="entry name" value="NAD(P)-binding Rossmann-like Domain"/>
    <property type="match status" value="1"/>
</dbReference>
<accession>B7G2D1</accession>
<organism evidence="2 3">
    <name type="scientific">Phaeodactylum tricornutum (strain CCAP 1055/1)</name>
    <dbReference type="NCBI Taxonomy" id="556484"/>
    <lineage>
        <taxon>Eukaryota</taxon>
        <taxon>Sar</taxon>
        <taxon>Stramenopiles</taxon>
        <taxon>Ochrophyta</taxon>
        <taxon>Bacillariophyta</taxon>
        <taxon>Bacillariophyceae</taxon>
        <taxon>Bacillariophycidae</taxon>
        <taxon>Naviculales</taxon>
        <taxon>Phaeodactylaceae</taxon>
        <taxon>Phaeodactylum</taxon>
    </lineage>
</organism>
<dbReference type="InterPro" id="IPR016040">
    <property type="entry name" value="NAD(P)-bd_dom"/>
</dbReference>
<dbReference type="HOGENOM" id="CLU_507611_0_0_1"/>
<dbReference type="PANTHER" id="PTHR43162">
    <property type="match status" value="1"/>
</dbReference>
<reference evidence="3" key="2">
    <citation type="submission" date="2008-08" db="EMBL/GenBank/DDBJ databases">
        <authorList>
            <consortium name="Diatom Consortium"/>
            <person name="Grigoriev I."/>
            <person name="Grimwood J."/>
            <person name="Kuo A."/>
            <person name="Otillar R.P."/>
            <person name="Salamov A."/>
            <person name="Detter J.C."/>
            <person name="Lindquist E."/>
            <person name="Shapiro H."/>
            <person name="Lucas S."/>
            <person name="Glavina del Rio T."/>
            <person name="Pitluck S."/>
            <person name="Rokhsar D."/>
            <person name="Bowler C."/>
        </authorList>
    </citation>
    <scope>GENOME REANNOTATION</scope>
    <source>
        <strain evidence="3">CCAP 1055/1</strain>
    </source>
</reference>
<dbReference type="Proteomes" id="UP000000759">
    <property type="component" value="Chromosome 12"/>
</dbReference>
<gene>
    <name evidence="2" type="ORF">PHATRDRAFT_47077</name>
</gene>
<dbReference type="KEGG" id="pti:PHATRDRAFT_47077"/>